<dbReference type="AlphaFoldDB" id="X1AGL4"/>
<sequence>MFMKKLWDFVGDTAMETAGKKAKQGIDYFMIAFEDYDVEHVVVDLEVGGIIPTPKIALQFKMKKRKEEDK</sequence>
<reference evidence="1" key="1">
    <citation type="journal article" date="2014" name="Front. Microbiol.">
        <title>High frequency of phylogenetically diverse reductive dehalogenase-homologous genes in deep subseafloor sedimentary metagenomes.</title>
        <authorList>
            <person name="Kawai M."/>
            <person name="Futagami T."/>
            <person name="Toyoda A."/>
            <person name="Takaki Y."/>
            <person name="Nishi S."/>
            <person name="Hori S."/>
            <person name="Arai W."/>
            <person name="Tsubouchi T."/>
            <person name="Morono Y."/>
            <person name="Uchiyama I."/>
            <person name="Ito T."/>
            <person name="Fujiyama A."/>
            <person name="Inagaki F."/>
            <person name="Takami H."/>
        </authorList>
    </citation>
    <scope>NUCLEOTIDE SEQUENCE</scope>
    <source>
        <strain evidence="1">Expedition CK06-06</strain>
    </source>
</reference>
<evidence type="ECO:0000313" key="1">
    <source>
        <dbReference type="EMBL" id="GAG59196.1"/>
    </source>
</evidence>
<name>X1AGL4_9ZZZZ</name>
<protein>
    <submittedName>
        <fullName evidence="1">Uncharacterized protein</fullName>
    </submittedName>
</protein>
<gene>
    <name evidence="1" type="ORF">S01H4_14094</name>
</gene>
<organism evidence="1">
    <name type="scientific">marine sediment metagenome</name>
    <dbReference type="NCBI Taxonomy" id="412755"/>
    <lineage>
        <taxon>unclassified sequences</taxon>
        <taxon>metagenomes</taxon>
        <taxon>ecological metagenomes</taxon>
    </lineage>
</organism>
<dbReference type="EMBL" id="BART01006190">
    <property type="protein sequence ID" value="GAG59196.1"/>
    <property type="molecule type" value="Genomic_DNA"/>
</dbReference>
<accession>X1AGL4</accession>
<proteinExistence type="predicted"/>
<comment type="caution">
    <text evidence="1">The sequence shown here is derived from an EMBL/GenBank/DDBJ whole genome shotgun (WGS) entry which is preliminary data.</text>
</comment>